<evidence type="ECO:0000256" key="1">
    <source>
        <dbReference type="SAM" id="Phobius"/>
    </source>
</evidence>
<name>A0ABU2ZDQ6_9SPHN</name>
<feature type="transmembrane region" description="Helical" evidence="1">
    <location>
        <begin position="33"/>
        <end position="55"/>
    </location>
</feature>
<gene>
    <name evidence="2" type="ORF">RM533_00885</name>
</gene>
<protein>
    <submittedName>
        <fullName evidence="2">PepSY-associated TM helix domain-containing protein</fullName>
    </submittedName>
</protein>
<dbReference type="PANTHER" id="PTHR40115">
    <property type="entry name" value="INNER MEMBRANE PROTEIN WITH PEPSY TM HELIX"/>
    <property type="match status" value="1"/>
</dbReference>
<keyword evidence="1" id="KW-0812">Transmembrane</keyword>
<accession>A0ABU2ZDQ6</accession>
<reference evidence="2 3" key="1">
    <citation type="submission" date="2023-09" db="EMBL/GenBank/DDBJ databases">
        <authorList>
            <person name="Rey-Velasco X."/>
        </authorList>
    </citation>
    <scope>NUCLEOTIDE SEQUENCE [LARGE SCALE GENOMIC DNA]</scope>
    <source>
        <strain evidence="2 3">F390</strain>
    </source>
</reference>
<dbReference type="Pfam" id="PF16357">
    <property type="entry name" value="PepSY_TM_like_2"/>
    <property type="match status" value="1"/>
</dbReference>
<evidence type="ECO:0000313" key="3">
    <source>
        <dbReference type="Proteomes" id="UP001259803"/>
    </source>
</evidence>
<dbReference type="Proteomes" id="UP001259803">
    <property type="component" value="Unassembled WGS sequence"/>
</dbReference>
<proteinExistence type="predicted"/>
<keyword evidence="1" id="KW-0472">Membrane</keyword>
<organism evidence="2 3">
    <name type="scientific">Croceicoccus esteveae</name>
    <dbReference type="NCBI Taxonomy" id="3075597"/>
    <lineage>
        <taxon>Bacteria</taxon>
        <taxon>Pseudomonadati</taxon>
        <taxon>Pseudomonadota</taxon>
        <taxon>Alphaproteobacteria</taxon>
        <taxon>Sphingomonadales</taxon>
        <taxon>Erythrobacteraceae</taxon>
        <taxon>Croceicoccus</taxon>
    </lineage>
</organism>
<sequence length="225" mass="24924">MTANPSQKSFEGAVRERRRPGFSAFWVKQFHNWHWISSGMCLVGMILFAITGITLNHAADIEAQPSTITREAQLPAEMLVLLREPDTEAGNTTPTLGQPVTQWLRQELAVNVTRADAEWSGDEVYFELPAPGLDAWLSIDLATGAVVHEKTDRGWIAYFNDLHKGRDAGAAWTWFIDIFAAACIVFCLTGLLLLQVHARKRPATWPIVAGGLIVPALVLLLTVHR</sequence>
<dbReference type="InterPro" id="IPR032307">
    <property type="entry name" value="PepSY_TM-like_2"/>
</dbReference>
<dbReference type="EMBL" id="JAVRHS010000001">
    <property type="protein sequence ID" value="MDT0574733.1"/>
    <property type="molecule type" value="Genomic_DNA"/>
</dbReference>
<keyword evidence="3" id="KW-1185">Reference proteome</keyword>
<keyword evidence="1" id="KW-1133">Transmembrane helix</keyword>
<evidence type="ECO:0000313" key="2">
    <source>
        <dbReference type="EMBL" id="MDT0574733.1"/>
    </source>
</evidence>
<dbReference type="RefSeq" id="WP_311339297.1">
    <property type="nucleotide sequence ID" value="NZ_JAVRHS010000001.1"/>
</dbReference>
<feature type="transmembrane region" description="Helical" evidence="1">
    <location>
        <begin position="174"/>
        <end position="197"/>
    </location>
</feature>
<feature type="transmembrane region" description="Helical" evidence="1">
    <location>
        <begin position="203"/>
        <end position="223"/>
    </location>
</feature>
<dbReference type="PANTHER" id="PTHR40115:SF1">
    <property type="entry name" value="INNER MEMBRANE PROTEIN WITH PEPSY TM HELIX"/>
    <property type="match status" value="1"/>
</dbReference>
<comment type="caution">
    <text evidence="2">The sequence shown here is derived from an EMBL/GenBank/DDBJ whole genome shotgun (WGS) entry which is preliminary data.</text>
</comment>